<organism evidence="1 2">
    <name type="scientific">Canicola haemoglobinophilus</name>
    <dbReference type="NCBI Taxonomy" id="733"/>
    <lineage>
        <taxon>Bacteria</taxon>
        <taxon>Pseudomonadati</taxon>
        <taxon>Pseudomonadota</taxon>
        <taxon>Gammaproteobacteria</taxon>
        <taxon>Pasteurellales</taxon>
        <taxon>Pasteurellaceae</taxon>
        <taxon>Canicola</taxon>
    </lineage>
</organism>
<protein>
    <submittedName>
        <fullName evidence="1">Uncharacterized protein</fullName>
    </submittedName>
</protein>
<sequence length="36" mass="3792">MNVIEQVRQHIAETGATQTRIAKEAGLSAGGIKCLP</sequence>
<accession>A0AB38HAK4</accession>
<evidence type="ECO:0000313" key="2">
    <source>
        <dbReference type="Proteomes" id="UP000254496"/>
    </source>
</evidence>
<dbReference type="GO" id="GO:0003677">
    <property type="term" value="F:DNA binding"/>
    <property type="evidence" value="ECO:0007669"/>
    <property type="project" value="InterPro"/>
</dbReference>
<name>A0AB38HAK4_9PAST</name>
<dbReference type="AlphaFoldDB" id="A0AB38HAK4"/>
<proteinExistence type="predicted"/>
<dbReference type="Proteomes" id="UP000254496">
    <property type="component" value="Unassembled WGS sequence"/>
</dbReference>
<evidence type="ECO:0000313" key="1">
    <source>
        <dbReference type="EMBL" id="STO69379.1"/>
    </source>
</evidence>
<dbReference type="EMBL" id="UGHJ01000001">
    <property type="protein sequence ID" value="STO69379.1"/>
    <property type="molecule type" value="Genomic_DNA"/>
</dbReference>
<comment type="caution">
    <text evidence="1">The sequence shown here is derived from an EMBL/GenBank/DDBJ whole genome shotgun (WGS) entry which is preliminary data.</text>
</comment>
<dbReference type="Gene3D" id="1.10.260.40">
    <property type="entry name" value="lambda repressor-like DNA-binding domains"/>
    <property type="match status" value="1"/>
</dbReference>
<reference evidence="1 2" key="1">
    <citation type="submission" date="2018-06" db="EMBL/GenBank/DDBJ databases">
        <authorList>
            <consortium name="Pathogen Informatics"/>
            <person name="Doyle S."/>
        </authorList>
    </citation>
    <scope>NUCLEOTIDE SEQUENCE [LARGE SCALE GENOMIC DNA]</scope>
    <source>
        <strain evidence="1 2">NCTC8540</strain>
    </source>
</reference>
<gene>
    <name evidence="1" type="ORF">NCTC8540_01912</name>
</gene>
<dbReference type="InterPro" id="IPR010982">
    <property type="entry name" value="Lambda_DNA-bd_dom_sf"/>
</dbReference>